<keyword evidence="5 7" id="KW-1133">Transmembrane helix</keyword>
<dbReference type="Gene3D" id="1.10.3720.10">
    <property type="entry name" value="MetI-like"/>
    <property type="match status" value="1"/>
</dbReference>
<dbReference type="PANTHER" id="PTHR30193:SF1">
    <property type="entry name" value="ABC TRANSPORTER PERMEASE PROTEIN YESP-RELATED"/>
    <property type="match status" value="1"/>
</dbReference>
<accession>A0ABP6SR66</accession>
<comment type="caution">
    <text evidence="9">The sequence shown here is derived from an EMBL/GenBank/DDBJ whole genome shotgun (WGS) entry which is preliminary data.</text>
</comment>
<dbReference type="RefSeq" id="WP_345726707.1">
    <property type="nucleotide sequence ID" value="NZ_BAAAYN010000005.1"/>
</dbReference>
<evidence type="ECO:0000256" key="4">
    <source>
        <dbReference type="ARBA" id="ARBA00022692"/>
    </source>
</evidence>
<feature type="transmembrane region" description="Helical" evidence="7">
    <location>
        <begin position="12"/>
        <end position="38"/>
    </location>
</feature>
<feature type="transmembrane region" description="Helical" evidence="7">
    <location>
        <begin position="207"/>
        <end position="230"/>
    </location>
</feature>
<evidence type="ECO:0000313" key="10">
    <source>
        <dbReference type="Proteomes" id="UP001501676"/>
    </source>
</evidence>
<keyword evidence="2 7" id="KW-0813">Transport</keyword>
<dbReference type="Pfam" id="PF00528">
    <property type="entry name" value="BPD_transp_1"/>
    <property type="match status" value="1"/>
</dbReference>
<reference evidence="10" key="1">
    <citation type="journal article" date="2019" name="Int. J. Syst. Evol. Microbiol.">
        <title>The Global Catalogue of Microorganisms (GCM) 10K type strain sequencing project: providing services to taxonomists for standard genome sequencing and annotation.</title>
        <authorList>
            <consortium name="The Broad Institute Genomics Platform"/>
            <consortium name="The Broad Institute Genome Sequencing Center for Infectious Disease"/>
            <person name="Wu L."/>
            <person name="Ma J."/>
        </authorList>
    </citation>
    <scope>NUCLEOTIDE SEQUENCE [LARGE SCALE GENOMIC DNA]</scope>
    <source>
        <strain evidence="10">JCM 9458</strain>
    </source>
</reference>
<feature type="domain" description="ABC transmembrane type-1" evidence="8">
    <location>
        <begin position="72"/>
        <end position="289"/>
    </location>
</feature>
<feature type="transmembrane region" description="Helical" evidence="7">
    <location>
        <begin position="157"/>
        <end position="180"/>
    </location>
</feature>
<feature type="transmembrane region" description="Helical" evidence="7">
    <location>
        <begin position="268"/>
        <end position="289"/>
    </location>
</feature>
<evidence type="ECO:0000256" key="5">
    <source>
        <dbReference type="ARBA" id="ARBA00022989"/>
    </source>
</evidence>
<evidence type="ECO:0000259" key="8">
    <source>
        <dbReference type="PROSITE" id="PS50928"/>
    </source>
</evidence>
<evidence type="ECO:0000313" key="9">
    <source>
        <dbReference type="EMBL" id="GAA3383466.1"/>
    </source>
</evidence>
<dbReference type="InterPro" id="IPR000515">
    <property type="entry name" value="MetI-like"/>
</dbReference>
<sequence>MAHRKWSRYPRAPFYLFVSPWVLGFLALTAVPLAYAFVISLTNFDGSSPRWRWVGFRNYVELFGDGSAWAALIRTIAYTALAVPLSVAGSLGLATLLNRRLKAVGLWRTIFFLPSVVPVVATAILWKLVLNRDAGILNTLLGAVGIDRISWLGDPAAFYSLILLTLWGLGGGMVIMLAALQGVPPELEEAAIVDGAGRWRVFRHVTLPMISPVVFFQIATGVIASLQIIVQPLLLAETNNISTIAAVPESTHVYMVQVYEEYFLRNRFGYGSAMLWVFFLVILVFTLLVQRSTRSWVYYEVDGDADR</sequence>
<evidence type="ECO:0000256" key="7">
    <source>
        <dbReference type="RuleBase" id="RU363032"/>
    </source>
</evidence>
<evidence type="ECO:0000256" key="2">
    <source>
        <dbReference type="ARBA" id="ARBA00022448"/>
    </source>
</evidence>
<evidence type="ECO:0000256" key="6">
    <source>
        <dbReference type="ARBA" id="ARBA00023136"/>
    </source>
</evidence>
<feature type="transmembrane region" description="Helical" evidence="7">
    <location>
        <begin position="109"/>
        <end position="129"/>
    </location>
</feature>
<proteinExistence type="inferred from homology"/>
<dbReference type="Proteomes" id="UP001501676">
    <property type="component" value="Unassembled WGS sequence"/>
</dbReference>
<dbReference type="PANTHER" id="PTHR30193">
    <property type="entry name" value="ABC TRANSPORTER PERMEASE PROTEIN"/>
    <property type="match status" value="1"/>
</dbReference>
<dbReference type="CDD" id="cd06261">
    <property type="entry name" value="TM_PBP2"/>
    <property type="match status" value="1"/>
</dbReference>
<comment type="similarity">
    <text evidence="7">Belongs to the binding-protein-dependent transport system permease family.</text>
</comment>
<keyword evidence="10" id="KW-1185">Reference proteome</keyword>
<dbReference type="EMBL" id="BAAAYN010000005">
    <property type="protein sequence ID" value="GAA3383466.1"/>
    <property type="molecule type" value="Genomic_DNA"/>
</dbReference>
<keyword evidence="3" id="KW-1003">Cell membrane</keyword>
<dbReference type="SUPFAM" id="SSF161098">
    <property type="entry name" value="MetI-like"/>
    <property type="match status" value="1"/>
</dbReference>
<comment type="subcellular location">
    <subcellularLocation>
        <location evidence="1 7">Cell membrane</location>
        <topology evidence="1 7">Multi-pass membrane protein</topology>
    </subcellularLocation>
</comment>
<keyword evidence="4 7" id="KW-0812">Transmembrane</keyword>
<gene>
    <name evidence="9" type="ORF">GCM10020369_09450</name>
</gene>
<evidence type="ECO:0000256" key="1">
    <source>
        <dbReference type="ARBA" id="ARBA00004651"/>
    </source>
</evidence>
<evidence type="ECO:0000256" key="3">
    <source>
        <dbReference type="ARBA" id="ARBA00022475"/>
    </source>
</evidence>
<organism evidence="9 10">
    <name type="scientific">Cryptosporangium minutisporangium</name>
    <dbReference type="NCBI Taxonomy" id="113569"/>
    <lineage>
        <taxon>Bacteria</taxon>
        <taxon>Bacillati</taxon>
        <taxon>Actinomycetota</taxon>
        <taxon>Actinomycetes</taxon>
        <taxon>Cryptosporangiales</taxon>
        <taxon>Cryptosporangiaceae</taxon>
        <taxon>Cryptosporangium</taxon>
    </lineage>
</organism>
<protein>
    <submittedName>
        <fullName evidence="9">Sugar ABC transporter permease</fullName>
    </submittedName>
</protein>
<feature type="transmembrane region" description="Helical" evidence="7">
    <location>
        <begin position="76"/>
        <end position="97"/>
    </location>
</feature>
<dbReference type="InterPro" id="IPR035906">
    <property type="entry name" value="MetI-like_sf"/>
</dbReference>
<name>A0ABP6SR66_9ACTN</name>
<dbReference type="PROSITE" id="PS50928">
    <property type="entry name" value="ABC_TM1"/>
    <property type="match status" value="1"/>
</dbReference>
<dbReference type="InterPro" id="IPR051393">
    <property type="entry name" value="ABC_transporter_permease"/>
</dbReference>
<keyword evidence="6 7" id="KW-0472">Membrane</keyword>